<dbReference type="CDD" id="cd19497">
    <property type="entry name" value="RecA-like_ClpX"/>
    <property type="match status" value="1"/>
</dbReference>
<evidence type="ECO:0000259" key="1">
    <source>
        <dbReference type="SMART" id="SM00382"/>
    </source>
</evidence>
<dbReference type="InterPro" id="IPR003959">
    <property type="entry name" value="ATPase_AAA_core"/>
</dbReference>
<dbReference type="Proteomes" id="UP001479436">
    <property type="component" value="Unassembled WGS sequence"/>
</dbReference>
<dbReference type="NCBIfam" id="NF003745">
    <property type="entry name" value="PRK05342.1"/>
    <property type="match status" value="1"/>
</dbReference>
<dbReference type="SMART" id="SM00382">
    <property type="entry name" value="AAA"/>
    <property type="match status" value="1"/>
</dbReference>
<dbReference type="InterPro" id="IPR050052">
    <property type="entry name" value="ATP-dep_Clp_protease_ClpX"/>
</dbReference>
<dbReference type="EMBL" id="JASJQH010001708">
    <property type="protein sequence ID" value="KAK9760910.1"/>
    <property type="molecule type" value="Genomic_DNA"/>
</dbReference>
<gene>
    <name evidence="2" type="primary">MCX1_2</name>
    <name evidence="2" type="ORF">K7432_014607</name>
</gene>
<dbReference type="PANTHER" id="PTHR48102">
    <property type="entry name" value="ATP-DEPENDENT CLP PROTEASE ATP-BINDING SUBUNIT CLPX-LIKE, MITOCHONDRIAL-RELATED"/>
    <property type="match status" value="1"/>
</dbReference>
<keyword evidence="2" id="KW-0067">ATP-binding</keyword>
<dbReference type="InterPro" id="IPR027417">
    <property type="entry name" value="P-loop_NTPase"/>
</dbReference>
<sequence>MLCRVTSINSVLPSCRRSTLALFARATNHRLTLCLQRYSTYNSKRRLFSQKQTENGIKDSAESITQSIPSVSSKNAGTYKQTFLSTKTYKATTKNVQPKKQIPDVDLEKPYFLHLLSTNSSGPSRNTSDGAPPFNFAQHEMYSQFETAGSGYENTIEAGASNFQVWNTVLASPKAITKHLDEYVIGQERAKKILSVAVFNHYSRVKANIQQQVEKKQYMAAENNQARMSTYSSYSSNSQSWINPSTNNVEPSKTIPNPEYKASGANNLPVFDKSNVLLLGPTGSGKTLLARTLAKVLRVPFSMSDATPFTQAGYVGEDVELVIQRLLQNCDFDVKKAEQGIVFIDEIDKIAKKPDTMSISKDVSGEGVQQALLRMLEGTVVNVVDKTGTASSGLKNRLGPGAPGSSGKSDVYSVNTSNILFILSGAFIGLDKIVVDRLAKGSIGFGAVIRESDNSALPCLHEYMTTNMSKQHVLDLIDPVDLIKFGLIPEFVGRLPVVASVTQLDEAALVRVLTEPKNSLVKQYEALFMLNGVNL</sequence>
<name>A0ABR2WHB9_9FUNG</name>
<dbReference type="Gene3D" id="3.40.50.300">
    <property type="entry name" value="P-loop containing nucleotide triphosphate hydrolases"/>
    <property type="match status" value="1"/>
</dbReference>
<accession>A0ABR2WHB9</accession>
<dbReference type="GO" id="GO:0005524">
    <property type="term" value="F:ATP binding"/>
    <property type="evidence" value="ECO:0007669"/>
    <property type="project" value="UniProtKB-KW"/>
</dbReference>
<protein>
    <submittedName>
        <fullName evidence="2">ATP-binding protein</fullName>
    </submittedName>
</protein>
<dbReference type="Gene3D" id="1.10.8.60">
    <property type="match status" value="1"/>
</dbReference>
<keyword evidence="3" id="KW-1185">Reference proteome</keyword>
<reference evidence="2 3" key="1">
    <citation type="submission" date="2023-04" db="EMBL/GenBank/DDBJ databases">
        <title>Genome of Basidiobolus ranarum AG-B5.</title>
        <authorList>
            <person name="Stajich J.E."/>
            <person name="Carter-House D."/>
            <person name="Gryganskyi A."/>
        </authorList>
    </citation>
    <scope>NUCLEOTIDE SEQUENCE [LARGE SCALE GENOMIC DNA]</scope>
    <source>
        <strain evidence="2 3">AG-B5</strain>
    </source>
</reference>
<proteinExistence type="predicted"/>
<comment type="caution">
    <text evidence="2">The sequence shown here is derived from an EMBL/GenBank/DDBJ whole genome shotgun (WGS) entry which is preliminary data.</text>
</comment>
<evidence type="ECO:0000313" key="2">
    <source>
        <dbReference type="EMBL" id="KAK9760910.1"/>
    </source>
</evidence>
<dbReference type="SUPFAM" id="SSF52540">
    <property type="entry name" value="P-loop containing nucleoside triphosphate hydrolases"/>
    <property type="match status" value="1"/>
</dbReference>
<dbReference type="Pfam" id="PF07724">
    <property type="entry name" value="AAA_2"/>
    <property type="match status" value="1"/>
</dbReference>
<organism evidence="2 3">
    <name type="scientific">Basidiobolus ranarum</name>
    <dbReference type="NCBI Taxonomy" id="34480"/>
    <lineage>
        <taxon>Eukaryota</taxon>
        <taxon>Fungi</taxon>
        <taxon>Fungi incertae sedis</taxon>
        <taxon>Zoopagomycota</taxon>
        <taxon>Entomophthoromycotina</taxon>
        <taxon>Basidiobolomycetes</taxon>
        <taxon>Basidiobolales</taxon>
        <taxon>Basidiobolaceae</taxon>
        <taxon>Basidiobolus</taxon>
    </lineage>
</organism>
<feature type="domain" description="AAA+ ATPase" evidence="1">
    <location>
        <begin position="272"/>
        <end position="520"/>
    </location>
</feature>
<dbReference type="PANTHER" id="PTHR48102:SF7">
    <property type="entry name" value="ATP-DEPENDENT CLP PROTEASE ATP-BINDING SUBUNIT CLPX-LIKE, MITOCHONDRIAL"/>
    <property type="match status" value="1"/>
</dbReference>
<keyword evidence="2" id="KW-0547">Nucleotide-binding</keyword>
<dbReference type="InterPro" id="IPR003593">
    <property type="entry name" value="AAA+_ATPase"/>
</dbReference>
<evidence type="ECO:0000313" key="3">
    <source>
        <dbReference type="Proteomes" id="UP001479436"/>
    </source>
</evidence>